<reference evidence="3" key="1">
    <citation type="submission" date="2021-02" db="EMBL/GenBank/DDBJ databases">
        <authorList>
            <person name="Nowell W R."/>
        </authorList>
    </citation>
    <scope>NUCLEOTIDE SEQUENCE</scope>
</reference>
<dbReference type="CDD" id="cd01449">
    <property type="entry name" value="TST_Repeat_2"/>
    <property type="match status" value="1"/>
</dbReference>
<dbReference type="AlphaFoldDB" id="A0A815ZHN8"/>
<dbReference type="EMBL" id="CAJOBC010098396">
    <property type="protein sequence ID" value="CAF4453794.1"/>
    <property type="molecule type" value="Genomic_DNA"/>
</dbReference>
<proteinExistence type="predicted"/>
<evidence type="ECO:0000259" key="2">
    <source>
        <dbReference type="PROSITE" id="PS50206"/>
    </source>
</evidence>
<keyword evidence="1" id="KW-0677">Repeat</keyword>
<organism evidence="3 5">
    <name type="scientific">Didymodactylos carnosus</name>
    <dbReference type="NCBI Taxonomy" id="1234261"/>
    <lineage>
        <taxon>Eukaryota</taxon>
        <taxon>Metazoa</taxon>
        <taxon>Spiralia</taxon>
        <taxon>Gnathifera</taxon>
        <taxon>Rotifera</taxon>
        <taxon>Eurotatoria</taxon>
        <taxon>Bdelloidea</taxon>
        <taxon>Philodinida</taxon>
        <taxon>Philodinidae</taxon>
        <taxon>Didymodactylos</taxon>
    </lineage>
</organism>
<comment type="caution">
    <text evidence="3">The sequence shown here is derived from an EMBL/GenBank/DDBJ whole genome shotgun (WGS) entry which is preliminary data.</text>
</comment>
<sequence>RKAHLLDVRDAAEWQGLTSSPYGIDFSPRKGRILNSIWIEWYNFMEKDESNIIKVKSKENIQDIMSVKNINLDDEIIIYCFKGARASNTLMSLREAGYYNVKNYFASWNEWSRDFELPIDDKIIEISTFQDFGPPTRL</sequence>
<keyword evidence="5" id="KW-1185">Reference proteome</keyword>
<feature type="non-terminal residue" evidence="3">
    <location>
        <position position="1"/>
    </location>
</feature>
<evidence type="ECO:0000313" key="5">
    <source>
        <dbReference type="Proteomes" id="UP000663829"/>
    </source>
</evidence>
<name>A0A815ZHN8_9BILA</name>
<evidence type="ECO:0000313" key="3">
    <source>
        <dbReference type="EMBL" id="CAF1584766.1"/>
    </source>
</evidence>
<dbReference type="InterPro" id="IPR051126">
    <property type="entry name" value="Thiosulfate_sulfurtransferase"/>
</dbReference>
<dbReference type="Proteomes" id="UP000663829">
    <property type="component" value="Unassembled WGS sequence"/>
</dbReference>
<dbReference type="PANTHER" id="PTHR43855">
    <property type="entry name" value="THIOSULFATE SULFURTRANSFERASE"/>
    <property type="match status" value="1"/>
</dbReference>
<dbReference type="SUPFAM" id="SSF52821">
    <property type="entry name" value="Rhodanese/Cell cycle control phosphatase"/>
    <property type="match status" value="1"/>
</dbReference>
<accession>A0A815ZHN8</accession>
<dbReference type="OrthoDB" id="270167at2759"/>
<feature type="domain" description="Rhodanese" evidence="2">
    <location>
        <begin position="1"/>
        <end position="120"/>
    </location>
</feature>
<gene>
    <name evidence="3" type="ORF">GPM918_LOCUS41339</name>
    <name evidence="4" type="ORF">SRO942_LOCUS42376</name>
</gene>
<dbReference type="Pfam" id="PF00581">
    <property type="entry name" value="Rhodanese"/>
    <property type="match status" value="1"/>
</dbReference>
<dbReference type="SMART" id="SM00450">
    <property type="entry name" value="RHOD"/>
    <property type="match status" value="1"/>
</dbReference>
<protein>
    <recommendedName>
        <fullName evidence="2">Rhodanese domain-containing protein</fullName>
    </recommendedName>
</protein>
<dbReference type="InterPro" id="IPR036873">
    <property type="entry name" value="Rhodanese-like_dom_sf"/>
</dbReference>
<dbReference type="PANTHER" id="PTHR43855:SF1">
    <property type="entry name" value="THIOSULFATE SULFURTRANSFERASE"/>
    <property type="match status" value="1"/>
</dbReference>
<dbReference type="PROSITE" id="PS50206">
    <property type="entry name" value="RHODANESE_3"/>
    <property type="match status" value="1"/>
</dbReference>
<evidence type="ECO:0000256" key="1">
    <source>
        <dbReference type="ARBA" id="ARBA00022737"/>
    </source>
</evidence>
<dbReference type="EMBL" id="CAJNOQ010032371">
    <property type="protein sequence ID" value="CAF1584766.1"/>
    <property type="molecule type" value="Genomic_DNA"/>
</dbReference>
<dbReference type="InterPro" id="IPR001763">
    <property type="entry name" value="Rhodanese-like_dom"/>
</dbReference>
<dbReference type="Proteomes" id="UP000681722">
    <property type="component" value="Unassembled WGS sequence"/>
</dbReference>
<evidence type="ECO:0000313" key="4">
    <source>
        <dbReference type="EMBL" id="CAF4453794.1"/>
    </source>
</evidence>
<dbReference type="Gene3D" id="3.40.250.10">
    <property type="entry name" value="Rhodanese-like domain"/>
    <property type="match status" value="1"/>
</dbReference>